<gene>
    <name evidence="1" type="ORF">Nepgr_025913</name>
</gene>
<protein>
    <submittedName>
        <fullName evidence="1">Uncharacterized protein</fullName>
    </submittedName>
</protein>
<keyword evidence="2" id="KW-1185">Reference proteome</keyword>
<evidence type="ECO:0000313" key="1">
    <source>
        <dbReference type="EMBL" id="GMH24070.1"/>
    </source>
</evidence>
<sequence length="97" mass="11268">MEQGSEDNPSSISCDKGWRHMLGRGHEHDVIAYSFLIHGFWKAALLEHGFKIFNEKVLREEQIHEEELPCARTEEEQQLSDFENRIRTTANGIRAES</sequence>
<name>A0AAD3T6Y2_NEPGR</name>
<proteinExistence type="predicted"/>
<reference evidence="1" key="1">
    <citation type="submission" date="2023-05" db="EMBL/GenBank/DDBJ databases">
        <title>Nepenthes gracilis genome sequencing.</title>
        <authorList>
            <person name="Fukushima K."/>
        </authorList>
    </citation>
    <scope>NUCLEOTIDE SEQUENCE</scope>
    <source>
        <strain evidence="1">SING2019-196</strain>
    </source>
</reference>
<dbReference type="EMBL" id="BSYO01000027">
    <property type="protein sequence ID" value="GMH24070.1"/>
    <property type="molecule type" value="Genomic_DNA"/>
</dbReference>
<accession>A0AAD3T6Y2</accession>
<organism evidence="1 2">
    <name type="scientific">Nepenthes gracilis</name>
    <name type="common">Slender pitcher plant</name>
    <dbReference type="NCBI Taxonomy" id="150966"/>
    <lineage>
        <taxon>Eukaryota</taxon>
        <taxon>Viridiplantae</taxon>
        <taxon>Streptophyta</taxon>
        <taxon>Embryophyta</taxon>
        <taxon>Tracheophyta</taxon>
        <taxon>Spermatophyta</taxon>
        <taxon>Magnoliopsida</taxon>
        <taxon>eudicotyledons</taxon>
        <taxon>Gunneridae</taxon>
        <taxon>Pentapetalae</taxon>
        <taxon>Caryophyllales</taxon>
        <taxon>Nepenthaceae</taxon>
        <taxon>Nepenthes</taxon>
    </lineage>
</organism>
<evidence type="ECO:0000313" key="2">
    <source>
        <dbReference type="Proteomes" id="UP001279734"/>
    </source>
</evidence>
<comment type="caution">
    <text evidence="1">The sequence shown here is derived from an EMBL/GenBank/DDBJ whole genome shotgun (WGS) entry which is preliminary data.</text>
</comment>
<dbReference type="AlphaFoldDB" id="A0AAD3T6Y2"/>
<dbReference type="Proteomes" id="UP001279734">
    <property type="component" value="Unassembled WGS sequence"/>
</dbReference>